<dbReference type="GO" id="GO:0000166">
    <property type="term" value="F:nucleotide binding"/>
    <property type="evidence" value="ECO:0007669"/>
    <property type="project" value="InterPro"/>
</dbReference>
<dbReference type="PANTHER" id="PTHR43818">
    <property type="entry name" value="BCDNA.GH03377"/>
    <property type="match status" value="1"/>
</dbReference>
<dbReference type="RefSeq" id="WP_006205674.1">
    <property type="nucleotide sequence ID" value="NZ_AGSN01000206.1"/>
</dbReference>
<dbReference type="Pfam" id="PF01408">
    <property type="entry name" value="GFO_IDH_MocA"/>
    <property type="match status" value="1"/>
</dbReference>
<accession>G6YIS8</accession>
<dbReference type="InterPro" id="IPR000683">
    <property type="entry name" value="Gfo/Idh/MocA-like_OxRdtase_N"/>
</dbReference>
<evidence type="ECO:0000259" key="3">
    <source>
        <dbReference type="Pfam" id="PF22725"/>
    </source>
</evidence>
<proteinExistence type="predicted"/>
<reference evidence="4 5" key="1">
    <citation type="journal article" date="2012" name="J. Bacteriol.">
        <title>Draft Genome Sequence of Plant Growth-Promoting Rhizobium Mesorhizobium amorphae, Isolated from Zinc-Lead Mine Tailings.</title>
        <authorList>
            <person name="Hao X."/>
            <person name="Lin Y."/>
            <person name="Johnstone L."/>
            <person name="Baltrus D.A."/>
            <person name="Miller S.J."/>
            <person name="Wei G."/>
            <person name="Rensing C."/>
        </authorList>
    </citation>
    <scope>NUCLEOTIDE SEQUENCE [LARGE SCALE GENOMIC DNA]</scope>
    <source>
        <strain evidence="4 5">CCNWGS0123</strain>
    </source>
</reference>
<dbReference type="SUPFAM" id="SSF55347">
    <property type="entry name" value="Glyceraldehyde-3-phosphate dehydrogenase-like, C-terminal domain"/>
    <property type="match status" value="1"/>
</dbReference>
<sequence length="330" mass="35976">MTLRIGMIGAGWVTRHHLDAWLRLADRAIVVAIADPSAEARNTRAAEYGIAGIHADAADMLAAEKLDAVDIASPRESHAGHVRLAAQAGLAILCQKPLAPSFAEAEALVAEVGGRVPFMVHENWRFRPHYRQIRHWLDAAGIGRPLQAQMSVLSSGLVPDADGQLPALRRQPMLAALGEMLVKEILIHHIDTLRFLFGELSQRSAAVGRLSDAVIGDDHALLSMVASDGTPVTLQGNLHARGYPGEVFDRLEVFCERGRILLERDRLTLDGERPESATVDLAANYAASYRDTIACFIDGLAAGRILENSPTDNLGTLRLVDEAYRWRRPS</sequence>
<dbReference type="EMBL" id="AGSN01000206">
    <property type="protein sequence ID" value="EHH05883.1"/>
    <property type="molecule type" value="Genomic_DNA"/>
</dbReference>
<name>G6YIS8_9HYPH</name>
<dbReference type="AlphaFoldDB" id="G6YIS8"/>
<dbReference type="Pfam" id="PF22725">
    <property type="entry name" value="GFO_IDH_MocA_C3"/>
    <property type="match status" value="1"/>
</dbReference>
<dbReference type="Gene3D" id="3.30.360.10">
    <property type="entry name" value="Dihydrodipicolinate Reductase, domain 2"/>
    <property type="match status" value="1"/>
</dbReference>
<evidence type="ECO:0000313" key="5">
    <source>
        <dbReference type="Proteomes" id="UP000002949"/>
    </source>
</evidence>
<dbReference type="Proteomes" id="UP000002949">
    <property type="component" value="Unassembled WGS sequence"/>
</dbReference>
<dbReference type="eggNOG" id="COG0673">
    <property type="taxonomic scope" value="Bacteria"/>
</dbReference>
<dbReference type="PATRIC" id="fig|1082933.3.peg.5735"/>
<feature type="domain" description="Gfo/Idh/MocA-like oxidoreductase N-terminal" evidence="2">
    <location>
        <begin position="3"/>
        <end position="111"/>
    </location>
</feature>
<evidence type="ECO:0000259" key="2">
    <source>
        <dbReference type="Pfam" id="PF01408"/>
    </source>
</evidence>
<evidence type="ECO:0000256" key="1">
    <source>
        <dbReference type="ARBA" id="ARBA00023002"/>
    </source>
</evidence>
<organism evidence="4 5">
    <name type="scientific">Mesorhizobium amorphae CCNWGS0123</name>
    <dbReference type="NCBI Taxonomy" id="1082933"/>
    <lineage>
        <taxon>Bacteria</taxon>
        <taxon>Pseudomonadati</taxon>
        <taxon>Pseudomonadota</taxon>
        <taxon>Alphaproteobacteria</taxon>
        <taxon>Hyphomicrobiales</taxon>
        <taxon>Phyllobacteriaceae</taxon>
        <taxon>Mesorhizobium</taxon>
    </lineage>
</organism>
<dbReference type="InterPro" id="IPR036291">
    <property type="entry name" value="NAD(P)-bd_dom_sf"/>
</dbReference>
<evidence type="ECO:0000313" key="4">
    <source>
        <dbReference type="EMBL" id="EHH05883.1"/>
    </source>
</evidence>
<keyword evidence="5" id="KW-1185">Reference proteome</keyword>
<protein>
    <submittedName>
        <fullName evidence="4">Oxidoreductase-like protein</fullName>
    </submittedName>
</protein>
<dbReference type="KEGG" id="mamo:A6B35_15265"/>
<dbReference type="InterPro" id="IPR055170">
    <property type="entry name" value="GFO_IDH_MocA-like_dom"/>
</dbReference>
<feature type="domain" description="GFO/IDH/MocA-like oxidoreductase" evidence="3">
    <location>
        <begin position="130"/>
        <end position="260"/>
    </location>
</feature>
<dbReference type="GO" id="GO:0016491">
    <property type="term" value="F:oxidoreductase activity"/>
    <property type="evidence" value="ECO:0007669"/>
    <property type="project" value="UniProtKB-KW"/>
</dbReference>
<dbReference type="Gene3D" id="3.40.50.720">
    <property type="entry name" value="NAD(P)-binding Rossmann-like Domain"/>
    <property type="match status" value="1"/>
</dbReference>
<dbReference type="SUPFAM" id="SSF51735">
    <property type="entry name" value="NAD(P)-binding Rossmann-fold domains"/>
    <property type="match status" value="1"/>
</dbReference>
<gene>
    <name evidence="4" type="ORF">MEA186_29517</name>
</gene>
<dbReference type="OrthoDB" id="9792935at2"/>
<dbReference type="STRING" id="1082933.A6B35_15265"/>
<dbReference type="PANTHER" id="PTHR43818:SF11">
    <property type="entry name" value="BCDNA.GH03377"/>
    <property type="match status" value="1"/>
</dbReference>
<keyword evidence="1" id="KW-0560">Oxidoreductase</keyword>
<dbReference type="InterPro" id="IPR050463">
    <property type="entry name" value="Gfo/Idh/MocA_oxidrdct_glycsds"/>
</dbReference>